<dbReference type="InterPro" id="IPR036058">
    <property type="entry name" value="Kazal_dom_sf"/>
</dbReference>
<feature type="transmembrane region" description="Helical" evidence="8">
    <location>
        <begin position="402"/>
        <end position="426"/>
    </location>
</feature>
<dbReference type="AlphaFoldDB" id="A0A1B0EYU4"/>
<comment type="subcellular location">
    <subcellularLocation>
        <location evidence="1 8">Cell membrane</location>
        <topology evidence="1 8">Multi-pass membrane protein</topology>
    </subcellularLocation>
</comment>
<dbReference type="PROSITE" id="PS51465">
    <property type="entry name" value="KAZAL_2"/>
    <property type="match status" value="1"/>
</dbReference>
<evidence type="ECO:0000256" key="4">
    <source>
        <dbReference type="ARBA" id="ARBA00022692"/>
    </source>
</evidence>
<keyword evidence="10" id="KW-1185">Reference proteome</keyword>
<feature type="transmembrane region" description="Helical" evidence="8">
    <location>
        <begin position="221"/>
        <end position="241"/>
    </location>
</feature>
<evidence type="ECO:0000256" key="6">
    <source>
        <dbReference type="ARBA" id="ARBA00023136"/>
    </source>
</evidence>
<accession>A0A1B0EYU4</accession>
<keyword evidence="4 8" id="KW-0812">Transmembrane</keyword>
<dbReference type="Gene3D" id="3.30.60.30">
    <property type="match status" value="1"/>
</dbReference>
<dbReference type="SUPFAM" id="SSF100895">
    <property type="entry name" value="Kazal-type serine protease inhibitors"/>
    <property type="match status" value="1"/>
</dbReference>
<feature type="transmembrane region" description="Helical" evidence="8">
    <location>
        <begin position="438"/>
        <end position="463"/>
    </location>
</feature>
<evidence type="ECO:0000256" key="2">
    <source>
        <dbReference type="ARBA" id="ARBA00009657"/>
    </source>
</evidence>
<evidence type="ECO:0000256" key="5">
    <source>
        <dbReference type="ARBA" id="ARBA00022989"/>
    </source>
</evidence>
<dbReference type="EMBL" id="AJVK01032972">
    <property type="status" value="NOT_ANNOTATED_CDS"/>
    <property type="molecule type" value="Genomic_DNA"/>
</dbReference>
<organism evidence="9 10">
    <name type="scientific">Phlebotomus papatasi</name>
    <name type="common">Sandfly</name>
    <dbReference type="NCBI Taxonomy" id="29031"/>
    <lineage>
        <taxon>Eukaryota</taxon>
        <taxon>Metazoa</taxon>
        <taxon>Ecdysozoa</taxon>
        <taxon>Arthropoda</taxon>
        <taxon>Hexapoda</taxon>
        <taxon>Insecta</taxon>
        <taxon>Pterygota</taxon>
        <taxon>Neoptera</taxon>
        <taxon>Endopterygota</taxon>
        <taxon>Diptera</taxon>
        <taxon>Nematocera</taxon>
        <taxon>Psychodoidea</taxon>
        <taxon>Psychodidae</taxon>
        <taxon>Phlebotomus</taxon>
        <taxon>Phlebotomus</taxon>
    </lineage>
</organism>
<comment type="caution">
    <text evidence="8">Lacks conserved residue(s) required for the propagation of feature annotation.</text>
</comment>
<dbReference type="Pfam" id="PF03137">
    <property type="entry name" value="OATP"/>
    <property type="match status" value="1"/>
</dbReference>
<reference evidence="9" key="1">
    <citation type="submission" date="2022-08" db="UniProtKB">
        <authorList>
            <consortium name="EnsemblMetazoa"/>
        </authorList>
    </citation>
    <scope>IDENTIFICATION</scope>
    <source>
        <strain evidence="9">Israel</strain>
    </source>
</reference>
<keyword evidence="8" id="KW-0406">Ion transport</keyword>
<keyword evidence="8" id="KW-0813">Transport</keyword>
<dbReference type="GO" id="GO:0043252">
    <property type="term" value="P:sodium-independent organic anion transport"/>
    <property type="evidence" value="ECO:0007669"/>
    <property type="project" value="TreeGrafter"/>
</dbReference>
<dbReference type="Gene3D" id="1.20.1250.20">
    <property type="entry name" value="MFS general substrate transporter like domains"/>
    <property type="match status" value="1"/>
</dbReference>
<proteinExistence type="inferred from homology"/>
<feature type="transmembrane region" description="Helical" evidence="8">
    <location>
        <begin position="253"/>
        <end position="272"/>
    </location>
</feature>
<dbReference type="VEuPathDB" id="VectorBase:PPAPM1_001336"/>
<evidence type="ECO:0000313" key="9">
    <source>
        <dbReference type="EnsemblMetazoa" id="PPAI006402-PA"/>
    </source>
</evidence>
<dbReference type="EnsemblMetazoa" id="PPAI006402-RA">
    <property type="protein sequence ID" value="PPAI006402-PA"/>
    <property type="gene ID" value="PPAI006402"/>
</dbReference>
<keyword evidence="7" id="KW-1015">Disulfide bond</keyword>
<dbReference type="Proteomes" id="UP000092462">
    <property type="component" value="Unassembled WGS sequence"/>
</dbReference>
<dbReference type="GO" id="GO:0006811">
    <property type="term" value="P:monoatomic ion transport"/>
    <property type="evidence" value="ECO:0007669"/>
    <property type="project" value="UniProtKB-KW"/>
</dbReference>
<dbReference type="Pfam" id="PF07648">
    <property type="entry name" value="Kazal_2"/>
    <property type="match status" value="1"/>
</dbReference>
<dbReference type="CDD" id="cd17336">
    <property type="entry name" value="MFS_SLCO_OATP"/>
    <property type="match status" value="1"/>
</dbReference>
<dbReference type="VEuPathDB" id="VectorBase:PPAI006402"/>
<evidence type="ECO:0000256" key="7">
    <source>
        <dbReference type="ARBA" id="ARBA00023157"/>
    </source>
</evidence>
<dbReference type="NCBIfam" id="TIGR00805">
    <property type="entry name" value="oat"/>
    <property type="match status" value="1"/>
</dbReference>
<feature type="transmembrane region" description="Helical" evidence="8">
    <location>
        <begin position="27"/>
        <end position="47"/>
    </location>
</feature>
<keyword evidence="5 8" id="KW-1133">Transmembrane helix</keyword>
<feature type="transmembrane region" description="Helical" evidence="8">
    <location>
        <begin position="68"/>
        <end position="90"/>
    </location>
</feature>
<dbReference type="EMBL" id="AJVK01032971">
    <property type="status" value="NOT_ANNOTATED_CDS"/>
    <property type="molecule type" value="Genomic_DNA"/>
</dbReference>
<feature type="transmembrane region" description="Helical" evidence="8">
    <location>
        <begin position="110"/>
        <end position="130"/>
    </location>
</feature>
<evidence type="ECO:0000313" key="10">
    <source>
        <dbReference type="Proteomes" id="UP000092462"/>
    </source>
</evidence>
<sequence>MKILCKANRTTVDDECETEEGNLMPQIILFLAQLISGIGSSLYYTLGVSYMDDNVKKSKTPALISLSYFLRMLGPAMGYALASVCLKMYISPSLTPTISNTDPRWLGAWWLGWFILAGVLIVFAFLLGLFPKILPRAAARKRIAIEKAKLGMKVDEEIQAELPASVKDMITTFKRLVSNNTLMLNNLASIFYFFGYMPYWIFTPKYIETQYRQSASVSSLVTGTVALVFSAIGVLLSGVVISKYRPRARHMAAWNVLVGGLSVIGMIGYVFLGCPANDNSMVTEYTIANTASTPVIDFPRNFSTCNSNCHCDYVKYSPVCGEDGKTFISACHAGCRQQIVTDSGKIFTDCSCVESKNSSFSSFNSSSFDFSEDFSLSSPGSDLPKSGFATPGSCPVDCYKQFYLFLIVMCFIKFTGATGRASNFLVSVRCVEEKDKPVAMGFSLMIMSLFSFIPSPIFFGAILDKTCLVWGKTCTGTGN</sequence>
<evidence type="ECO:0000256" key="1">
    <source>
        <dbReference type="ARBA" id="ARBA00004651"/>
    </source>
</evidence>
<name>A0A1B0EYU4_PHLPP</name>
<comment type="similarity">
    <text evidence="2 8">Belongs to the organo anion transporter (TC 2.A.60) family.</text>
</comment>
<feature type="transmembrane region" description="Helical" evidence="8">
    <location>
        <begin position="182"/>
        <end position="201"/>
    </location>
</feature>
<keyword evidence="6 8" id="KW-0472">Membrane</keyword>
<dbReference type="PANTHER" id="PTHR11388">
    <property type="entry name" value="ORGANIC ANION TRANSPORTER"/>
    <property type="match status" value="1"/>
</dbReference>
<evidence type="ECO:0000256" key="3">
    <source>
        <dbReference type="ARBA" id="ARBA00022475"/>
    </source>
</evidence>
<dbReference type="InterPro" id="IPR004156">
    <property type="entry name" value="OATP"/>
</dbReference>
<evidence type="ECO:0000256" key="8">
    <source>
        <dbReference type="RuleBase" id="RU362056"/>
    </source>
</evidence>
<dbReference type="InterPro" id="IPR002350">
    <property type="entry name" value="Kazal_dom"/>
</dbReference>
<keyword evidence="3" id="KW-1003">Cell membrane</keyword>
<protein>
    <recommendedName>
        <fullName evidence="8">Solute carrier organic anion transporter family member</fullName>
    </recommendedName>
</protein>
<dbReference type="PANTHER" id="PTHR11388:SF76">
    <property type="entry name" value="SOLUTE CARRIER ORGANIC ANION TRANSPORTER FAMILY MEMBER"/>
    <property type="match status" value="1"/>
</dbReference>
<dbReference type="GO" id="GO:0015347">
    <property type="term" value="F:sodium-independent organic anion transmembrane transporter activity"/>
    <property type="evidence" value="ECO:0007669"/>
    <property type="project" value="TreeGrafter"/>
</dbReference>
<dbReference type="InterPro" id="IPR036259">
    <property type="entry name" value="MFS_trans_sf"/>
</dbReference>
<dbReference type="GO" id="GO:0016323">
    <property type="term" value="C:basolateral plasma membrane"/>
    <property type="evidence" value="ECO:0007669"/>
    <property type="project" value="TreeGrafter"/>
</dbReference>
<dbReference type="SUPFAM" id="SSF103473">
    <property type="entry name" value="MFS general substrate transporter"/>
    <property type="match status" value="1"/>
</dbReference>